<name>A0A814K9F2_9BILA</name>
<evidence type="ECO:0000256" key="2">
    <source>
        <dbReference type="ARBA" id="ARBA00023445"/>
    </source>
</evidence>
<evidence type="ECO:0000256" key="1">
    <source>
        <dbReference type="ARBA" id="ARBA00023002"/>
    </source>
</evidence>
<dbReference type="InterPro" id="IPR036291">
    <property type="entry name" value="NAD(P)-bd_dom_sf"/>
</dbReference>
<dbReference type="PANTHER" id="PTHR10366:SF564">
    <property type="entry name" value="STEROL-4-ALPHA-CARBOXYLATE 3-DEHYDROGENASE, DECARBOXYLATING"/>
    <property type="match status" value="1"/>
</dbReference>
<dbReference type="SUPFAM" id="SSF51735">
    <property type="entry name" value="NAD(P)-binding Rossmann-fold domains"/>
    <property type="match status" value="1"/>
</dbReference>
<gene>
    <name evidence="4" type="ORF">JYZ213_LOCUS18518</name>
</gene>
<comment type="caution">
    <text evidence="4">The sequence shown here is derived from an EMBL/GenBank/DDBJ whole genome shotgun (WGS) entry which is preliminary data.</text>
</comment>
<feature type="domain" description="NAD-dependent epimerase/dehydratase" evidence="3">
    <location>
        <begin position="88"/>
        <end position="279"/>
    </location>
</feature>
<reference evidence="4" key="1">
    <citation type="submission" date="2021-02" db="EMBL/GenBank/DDBJ databases">
        <authorList>
            <person name="Nowell W R."/>
        </authorList>
    </citation>
    <scope>NUCLEOTIDE SEQUENCE</scope>
</reference>
<protein>
    <recommendedName>
        <fullName evidence="3">NAD-dependent epimerase/dehydratase domain-containing protein</fullName>
    </recommendedName>
</protein>
<evidence type="ECO:0000313" key="4">
    <source>
        <dbReference type="EMBL" id="CAF1048017.1"/>
    </source>
</evidence>
<dbReference type="AlphaFoldDB" id="A0A814K9F2"/>
<evidence type="ECO:0000259" key="3">
    <source>
        <dbReference type="Pfam" id="PF01370"/>
    </source>
</evidence>
<organism evidence="4 5">
    <name type="scientific">Adineta steineri</name>
    <dbReference type="NCBI Taxonomy" id="433720"/>
    <lineage>
        <taxon>Eukaryota</taxon>
        <taxon>Metazoa</taxon>
        <taxon>Spiralia</taxon>
        <taxon>Gnathifera</taxon>
        <taxon>Rotifera</taxon>
        <taxon>Eurotatoria</taxon>
        <taxon>Bdelloidea</taxon>
        <taxon>Adinetida</taxon>
        <taxon>Adinetidae</taxon>
        <taxon>Adineta</taxon>
    </lineage>
</organism>
<dbReference type="Pfam" id="PF01370">
    <property type="entry name" value="Epimerase"/>
    <property type="match status" value="1"/>
</dbReference>
<accession>A0A814K9F2</accession>
<dbReference type="EMBL" id="CAJNOG010000181">
    <property type="protein sequence ID" value="CAF1048017.1"/>
    <property type="molecule type" value="Genomic_DNA"/>
</dbReference>
<keyword evidence="1" id="KW-0560">Oxidoreductase</keyword>
<dbReference type="Proteomes" id="UP000663845">
    <property type="component" value="Unassembled WGS sequence"/>
</dbReference>
<dbReference type="InterPro" id="IPR050425">
    <property type="entry name" value="NAD(P)_dehydrat-like"/>
</dbReference>
<proteinExistence type="inferred from homology"/>
<dbReference type="GO" id="GO:0016616">
    <property type="term" value="F:oxidoreductase activity, acting on the CH-OH group of donors, NAD or NADP as acceptor"/>
    <property type="evidence" value="ECO:0007669"/>
    <property type="project" value="TreeGrafter"/>
</dbReference>
<evidence type="ECO:0000313" key="5">
    <source>
        <dbReference type="Proteomes" id="UP000663845"/>
    </source>
</evidence>
<sequence>MAYTTDSIDYSDAAIPDILKSPHILASNIDRSLSSTRSKMNVIEEEENLMKTNYVARILKNEPELLPITKSNWYKEIHWSQAIFLYVHGIIHVASPYHFKVTDPEKDMILPAINGTKRILEAAHGYNKKNENKIKRIVITSSFASVFDQTKGLRPGYSYTEEDWCPLTYEEGIAAKDDPVTVYRVSKVCAERAAWDFIKNEKPSFTIATICEPMVFGPSVTDFKSIDDIHTSNSSIWSLVTSGKDGKIPETRVPKQIDVRDVAYAHIAALERITNTNQRYLISAPTSWSQQQILDIVHESTTIPTNIKNTTPIGIKGQQLPEHFNIDSSKAQNELGVTYIPFKKTIEDLIIQFSKLQHLQKH</sequence>
<dbReference type="InterPro" id="IPR001509">
    <property type="entry name" value="Epimerase_deHydtase"/>
</dbReference>
<dbReference type="Gene3D" id="3.40.50.720">
    <property type="entry name" value="NAD(P)-binding Rossmann-like Domain"/>
    <property type="match status" value="1"/>
</dbReference>
<dbReference type="PANTHER" id="PTHR10366">
    <property type="entry name" value="NAD DEPENDENT EPIMERASE/DEHYDRATASE"/>
    <property type="match status" value="1"/>
</dbReference>
<comment type="similarity">
    <text evidence="2">Belongs to the NAD(P)-dependent epimerase/dehydratase family. Dihydroflavonol-4-reductase subfamily.</text>
</comment>